<dbReference type="RefSeq" id="WP_242653467.1">
    <property type="nucleotide sequence ID" value="NZ_FOZG01000002.1"/>
</dbReference>
<evidence type="ECO:0000313" key="2">
    <source>
        <dbReference type="EMBL" id="SFS00225.1"/>
    </source>
</evidence>
<dbReference type="Pfam" id="PF11003">
    <property type="entry name" value="DUF2842"/>
    <property type="match status" value="1"/>
</dbReference>
<gene>
    <name evidence="2" type="ORF">SAMN05192580_2487</name>
</gene>
<dbReference type="STRING" id="1166337.SAMN05192580_2487"/>
<keyword evidence="1" id="KW-0812">Transmembrane</keyword>
<evidence type="ECO:0000256" key="1">
    <source>
        <dbReference type="SAM" id="Phobius"/>
    </source>
</evidence>
<evidence type="ECO:0000313" key="3">
    <source>
        <dbReference type="Proteomes" id="UP000198824"/>
    </source>
</evidence>
<keyword evidence="3" id="KW-1185">Reference proteome</keyword>
<organism evidence="2 3">
    <name type="scientific">Sphingomonas jatrophae</name>
    <dbReference type="NCBI Taxonomy" id="1166337"/>
    <lineage>
        <taxon>Bacteria</taxon>
        <taxon>Pseudomonadati</taxon>
        <taxon>Pseudomonadota</taxon>
        <taxon>Alphaproteobacteria</taxon>
        <taxon>Sphingomonadales</taxon>
        <taxon>Sphingomonadaceae</taxon>
        <taxon>Sphingomonas</taxon>
    </lineage>
</organism>
<name>A0A1I6L9S5_9SPHN</name>
<evidence type="ECO:0008006" key="4">
    <source>
        <dbReference type="Google" id="ProtNLM"/>
    </source>
</evidence>
<feature type="transmembrane region" description="Helical" evidence="1">
    <location>
        <begin position="47"/>
        <end position="64"/>
    </location>
</feature>
<feature type="transmembrane region" description="Helical" evidence="1">
    <location>
        <begin position="20"/>
        <end position="41"/>
    </location>
</feature>
<dbReference type="Proteomes" id="UP000198824">
    <property type="component" value="Unassembled WGS sequence"/>
</dbReference>
<protein>
    <recommendedName>
        <fullName evidence="4">DUF2842 domain-containing protein</fullName>
    </recommendedName>
</protein>
<dbReference type="InterPro" id="IPR021265">
    <property type="entry name" value="DUF2842"/>
</dbReference>
<dbReference type="AlphaFoldDB" id="A0A1I6L9S5"/>
<reference evidence="2 3" key="1">
    <citation type="submission" date="2016-10" db="EMBL/GenBank/DDBJ databases">
        <authorList>
            <person name="de Groot N.N."/>
        </authorList>
    </citation>
    <scope>NUCLEOTIDE SEQUENCE [LARGE SCALE GENOMIC DNA]</scope>
    <source>
        <strain evidence="2 3">S5-249</strain>
    </source>
</reference>
<proteinExistence type="predicted"/>
<accession>A0A1I6L9S5</accession>
<keyword evidence="1" id="KW-1133">Transmembrane helix</keyword>
<dbReference type="EMBL" id="FOZG01000002">
    <property type="protein sequence ID" value="SFS00225.1"/>
    <property type="molecule type" value="Genomic_DNA"/>
</dbReference>
<keyword evidence="1" id="KW-0472">Membrane</keyword>
<sequence length="79" mass="8870">MSPREPGDIPVTEPTWRKPAGAFVLIALIVAWAVLIASLPIGRLPGLLQPIVYVVAGIGWIWLFPFRRLFTWMETGRWG</sequence>